<comment type="subcellular location">
    <subcellularLocation>
        <location evidence="1">Nucleus</location>
    </subcellularLocation>
</comment>
<dbReference type="GO" id="GO:0003684">
    <property type="term" value="F:damaged DNA binding"/>
    <property type="evidence" value="ECO:0007669"/>
    <property type="project" value="TreeGrafter"/>
</dbReference>
<feature type="region of interest" description="Disordered" evidence="5">
    <location>
        <begin position="173"/>
        <end position="197"/>
    </location>
</feature>
<sequence>MEFWDDKAEPSILLAVKSACEAIRGDLVNELQARDQNRHTFLNEEINRLQDVAAKVNRLEIENLQLQQDLEALRTERAYHICTPTIKGAGGPGDSHGSPMEPGHDDPPNTGDANQNADTRPDYVTLAKEYASLLKRFESKQQASRKLKEKTKQWIKYAESKDSRIRKLEKKLHALGASREPEPNATRENTPLPENEFDNIVSSDTIIRAISEVHGNEKRPENDAGQGGQVSKASATSTGPAGADISPPEPEVDTLDVERKSIETPEYECPVLPELPFPPLPPLRHTSPGLQGVNIKPEPSSDEPVVVSERVVRKRRHDSEDDMPPPRTRIKKETTSLSSDPVFTEEHITFLPHESLDLDEGNDGLPTPKKQRFLGVETFQGATFARETGRADNRRAAGGVLAPATSNMTSRRVGRAEVGAMEASDAARDPRIEHGVAAVAEDDSSFAQAPEPMRNFGLDVSEQTRPVRLQALLSKKATEAAPVLSRQNLQMTRNLGRPNPSETELDLMALRPENKERRSILTPNRVPLAPKANHTMPNMRVPKEKDIVQKKTNRLRLLPPEKLSLEDFKINPKFNNGYTHAFDDVVRDRAGRAELAGCVDPNCCGKQFQAMAQSELDHGGAAILARGPDVVLMEEFLGEDAYRLMGMSSDEKKGIWLKAKIRDLANRYGRCRYRVARRPSPPGFWNPDFPNTQEVQENRLEAEKIERRMVDERWQEAKRGGGRWMFRDE</sequence>
<feature type="domain" description="DNA endonuclease activator Ctp1 C-terminal" evidence="6">
    <location>
        <begin position="581"/>
        <end position="694"/>
    </location>
</feature>
<name>A0AA40KDK6_9PEZI</name>
<evidence type="ECO:0000313" key="8">
    <source>
        <dbReference type="Proteomes" id="UP001172155"/>
    </source>
</evidence>
<dbReference type="EMBL" id="JAUKUD010000001">
    <property type="protein sequence ID" value="KAK0754981.1"/>
    <property type="molecule type" value="Genomic_DNA"/>
</dbReference>
<comment type="caution">
    <text evidence="7">The sequence shown here is derived from an EMBL/GenBank/DDBJ whole genome shotgun (WGS) entry which is preliminary data.</text>
</comment>
<dbReference type="GO" id="GO:0004519">
    <property type="term" value="F:endonuclease activity"/>
    <property type="evidence" value="ECO:0007669"/>
    <property type="project" value="UniProtKB-KW"/>
</dbReference>
<keyword evidence="4" id="KW-0175">Coiled coil</keyword>
<evidence type="ECO:0000256" key="1">
    <source>
        <dbReference type="ARBA" id="ARBA00004123"/>
    </source>
</evidence>
<accession>A0AA40KDK6</accession>
<evidence type="ECO:0000313" key="7">
    <source>
        <dbReference type="EMBL" id="KAK0754981.1"/>
    </source>
</evidence>
<dbReference type="GO" id="GO:0005634">
    <property type="term" value="C:nucleus"/>
    <property type="evidence" value="ECO:0007669"/>
    <property type="project" value="UniProtKB-SubCell"/>
</dbReference>
<evidence type="ECO:0000256" key="4">
    <source>
        <dbReference type="SAM" id="Coils"/>
    </source>
</evidence>
<keyword evidence="7" id="KW-0378">Hydrolase</keyword>
<protein>
    <submittedName>
        <fullName evidence="7">DNA repair protein endonuclease SAE2/CtIP C-terminus-domain-containing protein</fullName>
    </submittedName>
</protein>
<evidence type="ECO:0000259" key="6">
    <source>
        <dbReference type="Pfam" id="PF08573"/>
    </source>
</evidence>
<keyword evidence="7" id="KW-0540">Nuclease</keyword>
<reference evidence="7" key="1">
    <citation type="submission" date="2023-06" db="EMBL/GenBank/DDBJ databases">
        <title>Genome-scale phylogeny and comparative genomics of the fungal order Sordariales.</title>
        <authorList>
            <consortium name="Lawrence Berkeley National Laboratory"/>
            <person name="Hensen N."/>
            <person name="Bonometti L."/>
            <person name="Westerberg I."/>
            <person name="Brannstrom I.O."/>
            <person name="Guillou S."/>
            <person name="Cros-Aarteil S."/>
            <person name="Calhoun S."/>
            <person name="Haridas S."/>
            <person name="Kuo A."/>
            <person name="Mondo S."/>
            <person name="Pangilinan J."/>
            <person name="Riley R."/>
            <person name="LaButti K."/>
            <person name="Andreopoulos B."/>
            <person name="Lipzen A."/>
            <person name="Chen C."/>
            <person name="Yanf M."/>
            <person name="Daum C."/>
            <person name="Ng V."/>
            <person name="Clum A."/>
            <person name="Steindorff A."/>
            <person name="Ohm R."/>
            <person name="Martin F."/>
            <person name="Silar P."/>
            <person name="Natvig D."/>
            <person name="Lalanne C."/>
            <person name="Gautier V."/>
            <person name="Ament-velasquez S.L."/>
            <person name="Kruys A."/>
            <person name="Hutchinson M.I."/>
            <person name="Powell A.J."/>
            <person name="Barry K."/>
            <person name="Miller A.N."/>
            <person name="Grigoriev I.V."/>
            <person name="Debuchy R."/>
            <person name="Gladieux P."/>
            <person name="Thoren M.H."/>
            <person name="Johannesson H."/>
        </authorList>
    </citation>
    <scope>NUCLEOTIDE SEQUENCE</scope>
    <source>
        <strain evidence="7">SMH3187-1</strain>
    </source>
</reference>
<feature type="region of interest" description="Disordered" evidence="5">
    <location>
        <begin position="280"/>
        <end position="340"/>
    </location>
</feature>
<dbReference type="Pfam" id="PF08573">
    <property type="entry name" value="SAE2"/>
    <property type="match status" value="1"/>
</dbReference>
<keyword evidence="3" id="KW-0539">Nucleus</keyword>
<proteinExistence type="predicted"/>
<keyword evidence="7" id="KW-0255">Endonuclease</keyword>
<evidence type="ECO:0000256" key="2">
    <source>
        <dbReference type="ARBA" id="ARBA00022763"/>
    </source>
</evidence>
<feature type="coiled-coil region" evidence="4">
    <location>
        <begin position="42"/>
        <end position="76"/>
    </location>
</feature>
<dbReference type="Proteomes" id="UP001172155">
    <property type="component" value="Unassembled WGS sequence"/>
</dbReference>
<feature type="compositionally biased region" description="Low complexity" evidence="5">
    <location>
        <begin position="296"/>
        <end position="309"/>
    </location>
</feature>
<keyword evidence="8" id="KW-1185">Reference proteome</keyword>
<dbReference type="PANTHER" id="PTHR15107">
    <property type="entry name" value="RETINOBLASTOMA BINDING PROTEIN 8"/>
    <property type="match status" value="1"/>
</dbReference>
<gene>
    <name evidence="7" type="ORF">B0T18DRAFT_339763</name>
</gene>
<feature type="compositionally biased region" description="Polar residues" evidence="5">
    <location>
        <begin position="229"/>
        <end position="239"/>
    </location>
</feature>
<dbReference type="AlphaFoldDB" id="A0AA40KDK6"/>
<evidence type="ECO:0000256" key="3">
    <source>
        <dbReference type="ARBA" id="ARBA00023242"/>
    </source>
</evidence>
<evidence type="ECO:0000256" key="5">
    <source>
        <dbReference type="SAM" id="MobiDB-lite"/>
    </source>
</evidence>
<feature type="region of interest" description="Disordered" evidence="5">
    <location>
        <begin position="213"/>
        <end position="254"/>
    </location>
</feature>
<feature type="region of interest" description="Disordered" evidence="5">
    <location>
        <begin position="84"/>
        <end position="118"/>
    </location>
</feature>
<dbReference type="GO" id="GO:0010792">
    <property type="term" value="P:DNA double-strand break processing involved in repair via single-strand annealing"/>
    <property type="evidence" value="ECO:0007669"/>
    <property type="project" value="TreeGrafter"/>
</dbReference>
<dbReference type="InterPro" id="IPR013882">
    <property type="entry name" value="Ctp1_C"/>
</dbReference>
<dbReference type="InterPro" id="IPR033316">
    <property type="entry name" value="RBBP8-like"/>
</dbReference>
<organism evidence="7 8">
    <name type="scientific">Schizothecium vesticola</name>
    <dbReference type="NCBI Taxonomy" id="314040"/>
    <lineage>
        <taxon>Eukaryota</taxon>
        <taxon>Fungi</taxon>
        <taxon>Dikarya</taxon>
        <taxon>Ascomycota</taxon>
        <taxon>Pezizomycotina</taxon>
        <taxon>Sordariomycetes</taxon>
        <taxon>Sordariomycetidae</taxon>
        <taxon>Sordariales</taxon>
        <taxon>Schizotheciaceae</taxon>
        <taxon>Schizothecium</taxon>
    </lineage>
</organism>
<keyword evidence="2" id="KW-0227">DNA damage</keyword>
<dbReference type="PANTHER" id="PTHR15107:SF0">
    <property type="entry name" value="DNA ENDONUCLEASE ACTIVATOR CTP1 C-TERMINAL DOMAIN-CONTAINING PROTEIN"/>
    <property type="match status" value="1"/>
</dbReference>